<name>A0AA39E7P8_VITRO</name>
<keyword evidence="3" id="KW-1185">Reference proteome</keyword>
<sequence>MGSMKQGLMVLSVVMAVAAMVPAGAAQVAPTSLEISSRYLKYCLRYSNSVAWHCLDEETTTGTLREWPSKLCCKAVTELPYLCTPLFFTHSRLNGPVYHYLVKACKKGDLDVEKGGR</sequence>
<keyword evidence="1" id="KW-0732">Signal</keyword>
<dbReference type="EMBL" id="JARBHA010000002">
    <property type="protein sequence ID" value="KAJ9707167.1"/>
    <property type="molecule type" value="Genomic_DNA"/>
</dbReference>
<feature type="signal peptide" evidence="1">
    <location>
        <begin position="1"/>
        <end position="19"/>
    </location>
</feature>
<protein>
    <recommendedName>
        <fullName evidence="4">Bifunctional inhibitor/plant lipid transfer protein/seed storage helical domain-containing protein</fullName>
    </recommendedName>
</protein>
<evidence type="ECO:0008006" key="4">
    <source>
        <dbReference type="Google" id="ProtNLM"/>
    </source>
</evidence>
<proteinExistence type="predicted"/>
<dbReference type="AlphaFoldDB" id="A0AA39E7P8"/>
<reference evidence="2 3" key="1">
    <citation type="journal article" date="2023" name="BMC Biotechnol.">
        <title>Vitis rotundifolia cv Carlos genome sequencing.</title>
        <authorList>
            <person name="Huff M."/>
            <person name="Hulse-Kemp A."/>
            <person name="Scheffler B."/>
            <person name="Youngblood R."/>
            <person name="Simpson S."/>
            <person name="Babiker E."/>
            <person name="Staton M."/>
        </authorList>
    </citation>
    <scope>NUCLEOTIDE SEQUENCE [LARGE SCALE GENOMIC DNA]</scope>
    <source>
        <tissue evidence="2">Leaf</tissue>
    </source>
</reference>
<organism evidence="2 3">
    <name type="scientific">Vitis rotundifolia</name>
    <name type="common">Muscadine grape</name>
    <dbReference type="NCBI Taxonomy" id="103349"/>
    <lineage>
        <taxon>Eukaryota</taxon>
        <taxon>Viridiplantae</taxon>
        <taxon>Streptophyta</taxon>
        <taxon>Embryophyta</taxon>
        <taxon>Tracheophyta</taxon>
        <taxon>Spermatophyta</taxon>
        <taxon>Magnoliopsida</taxon>
        <taxon>eudicotyledons</taxon>
        <taxon>Gunneridae</taxon>
        <taxon>Pentapetalae</taxon>
        <taxon>rosids</taxon>
        <taxon>Vitales</taxon>
        <taxon>Vitaceae</taxon>
        <taxon>Viteae</taxon>
        <taxon>Vitis</taxon>
    </lineage>
</organism>
<gene>
    <name evidence="2" type="ORF">PVL29_002249</name>
</gene>
<evidence type="ECO:0000313" key="3">
    <source>
        <dbReference type="Proteomes" id="UP001168098"/>
    </source>
</evidence>
<accession>A0AA39E7P8</accession>
<evidence type="ECO:0000313" key="2">
    <source>
        <dbReference type="EMBL" id="KAJ9707167.1"/>
    </source>
</evidence>
<comment type="caution">
    <text evidence="2">The sequence shown here is derived from an EMBL/GenBank/DDBJ whole genome shotgun (WGS) entry which is preliminary data.</text>
</comment>
<feature type="chain" id="PRO_5041324679" description="Bifunctional inhibitor/plant lipid transfer protein/seed storage helical domain-containing protein" evidence="1">
    <location>
        <begin position="20"/>
        <end position="117"/>
    </location>
</feature>
<dbReference type="Proteomes" id="UP001168098">
    <property type="component" value="Unassembled WGS sequence"/>
</dbReference>
<evidence type="ECO:0000256" key="1">
    <source>
        <dbReference type="SAM" id="SignalP"/>
    </source>
</evidence>